<dbReference type="EMBL" id="BMQA01000025">
    <property type="protein sequence ID" value="GGJ40999.1"/>
    <property type="molecule type" value="Genomic_DNA"/>
</dbReference>
<proteinExistence type="predicted"/>
<evidence type="ECO:0000259" key="1">
    <source>
        <dbReference type="Pfam" id="PF07110"/>
    </source>
</evidence>
<dbReference type="Gene3D" id="3.30.70.100">
    <property type="match status" value="1"/>
</dbReference>
<evidence type="ECO:0000313" key="2">
    <source>
        <dbReference type="EMBL" id="GGJ40999.1"/>
    </source>
</evidence>
<dbReference type="InterPro" id="IPR011008">
    <property type="entry name" value="Dimeric_a/b-barrel"/>
</dbReference>
<reference evidence="2" key="1">
    <citation type="journal article" date="2014" name="Int. J. Syst. Evol. Microbiol.">
        <title>Complete genome sequence of Corynebacterium casei LMG S-19264T (=DSM 44701T), isolated from a smear-ripened cheese.</title>
        <authorList>
            <consortium name="US DOE Joint Genome Institute (JGI-PGF)"/>
            <person name="Walter F."/>
            <person name="Albersmeier A."/>
            <person name="Kalinowski J."/>
            <person name="Ruckert C."/>
        </authorList>
    </citation>
    <scope>NUCLEOTIDE SEQUENCE</scope>
    <source>
        <strain evidence="2">JCM 3086</strain>
    </source>
</reference>
<sequence>MSDQMTAHPADTAATVIRSVAPVRRRRGLDWAEFSRHWREEHAAIARRLPGMVGYTQGHAIPEEQPQERPASWEYDGVALASFPDLGAIEVLRSHPDYRARAVPDEAEFTDRSSMAAVLLAHCFGEAPDPVADGRTLMVFARTASTGERAGRTLVRALDAVPGADAAIGHRWSTAMDADPGLSPRGASDRPYSGLLEAWFRDAASAAEVALAVAADAALLPLKVSCLVVRENRVI</sequence>
<dbReference type="SUPFAM" id="SSF54909">
    <property type="entry name" value="Dimeric alpha+beta barrel"/>
    <property type="match status" value="1"/>
</dbReference>
<dbReference type="RefSeq" id="WP_189314401.1">
    <property type="nucleotide sequence ID" value="NZ_BMQA01000025.1"/>
</dbReference>
<organism evidence="2 3">
    <name type="scientific">Streptomyces brasiliensis</name>
    <dbReference type="NCBI Taxonomy" id="1954"/>
    <lineage>
        <taxon>Bacteria</taxon>
        <taxon>Bacillati</taxon>
        <taxon>Actinomycetota</taxon>
        <taxon>Actinomycetes</taxon>
        <taxon>Kitasatosporales</taxon>
        <taxon>Streptomycetaceae</taxon>
        <taxon>Streptomyces</taxon>
    </lineage>
</organism>
<keyword evidence="3" id="KW-1185">Reference proteome</keyword>
<dbReference type="GO" id="GO:0016491">
    <property type="term" value="F:oxidoreductase activity"/>
    <property type="evidence" value="ECO:0007669"/>
    <property type="project" value="InterPro"/>
</dbReference>
<accession>A0A917L211</accession>
<dbReference type="InterPro" id="IPR009799">
    <property type="entry name" value="EthD_dom"/>
</dbReference>
<dbReference type="NCBIfam" id="TIGR02118">
    <property type="entry name" value="EthD family reductase"/>
    <property type="match status" value="1"/>
</dbReference>
<name>A0A917L211_9ACTN</name>
<gene>
    <name evidence="2" type="ORF">GCM10010121_060050</name>
</gene>
<dbReference type="Pfam" id="PF07110">
    <property type="entry name" value="EthD"/>
    <property type="match status" value="1"/>
</dbReference>
<comment type="caution">
    <text evidence="2">The sequence shown here is derived from an EMBL/GenBank/DDBJ whole genome shotgun (WGS) entry which is preliminary data.</text>
</comment>
<dbReference type="Proteomes" id="UP000657574">
    <property type="component" value="Unassembled WGS sequence"/>
</dbReference>
<dbReference type="AlphaFoldDB" id="A0A917L211"/>
<feature type="domain" description="EthD" evidence="1">
    <location>
        <begin position="27"/>
        <end position="113"/>
    </location>
</feature>
<reference evidence="2" key="2">
    <citation type="submission" date="2020-09" db="EMBL/GenBank/DDBJ databases">
        <authorList>
            <person name="Sun Q."/>
            <person name="Ohkuma M."/>
        </authorList>
    </citation>
    <scope>NUCLEOTIDE SEQUENCE</scope>
    <source>
        <strain evidence="2">JCM 3086</strain>
    </source>
</reference>
<protein>
    <recommendedName>
        <fullName evidence="1">EthD domain-containing protein</fullName>
    </recommendedName>
</protein>
<evidence type="ECO:0000313" key="3">
    <source>
        <dbReference type="Proteomes" id="UP000657574"/>
    </source>
</evidence>